<protein>
    <submittedName>
        <fullName evidence="3">Uncharacterized protein</fullName>
    </submittedName>
</protein>
<dbReference type="RefSeq" id="XP_002765401.1">
    <property type="nucleotide sequence ID" value="XM_002765355.1"/>
</dbReference>
<organism evidence="4">
    <name type="scientific">Perkinsus marinus (strain ATCC 50983 / TXsc)</name>
    <dbReference type="NCBI Taxonomy" id="423536"/>
    <lineage>
        <taxon>Eukaryota</taxon>
        <taxon>Sar</taxon>
        <taxon>Alveolata</taxon>
        <taxon>Perkinsozoa</taxon>
        <taxon>Perkinsea</taxon>
        <taxon>Perkinsida</taxon>
        <taxon>Perkinsidae</taxon>
        <taxon>Perkinsus</taxon>
    </lineage>
</organism>
<sequence length="125" mass="13647">MFTRHVCLIAATLLLALSLEGCGGCGGCCCSGMCGCEEPKLSQPEKTSELRDRVLRHQQKMEILKREVEAIDCDCDDKKTGEAEMPKTTEKTTASPPTPKKQNHNGRVRISDSVKLEPPSESIAI</sequence>
<dbReference type="AlphaFoldDB" id="C5LYU4"/>
<dbReference type="InParanoid" id="C5LYU4"/>
<dbReference type="EMBL" id="GG686832">
    <property type="protein sequence ID" value="EEQ98118.1"/>
    <property type="molecule type" value="Genomic_DNA"/>
</dbReference>
<feature type="chain" id="PRO_5002955331" evidence="2">
    <location>
        <begin position="19"/>
        <end position="125"/>
    </location>
</feature>
<accession>C5LYU4</accession>
<feature type="signal peptide" evidence="2">
    <location>
        <begin position="1"/>
        <end position="18"/>
    </location>
</feature>
<evidence type="ECO:0000313" key="4">
    <source>
        <dbReference type="Proteomes" id="UP000007800"/>
    </source>
</evidence>
<evidence type="ECO:0000313" key="3">
    <source>
        <dbReference type="EMBL" id="EEQ98118.1"/>
    </source>
</evidence>
<reference evidence="3 4" key="1">
    <citation type="submission" date="2008-07" db="EMBL/GenBank/DDBJ databases">
        <authorList>
            <person name="El-Sayed N."/>
            <person name="Caler E."/>
            <person name="Inman J."/>
            <person name="Amedeo P."/>
            <person name="Hass B."/>
            <person name="Wortman J."/>
        </authorList>
    </citation>
    <scope>NUCLEOTIDE SEQUENCE [LARGE SCALE GENOMIC DNA]</scope>
    <source>
        <strain evidence="4">ATCC 50983 / TXsc</strain>
    </source>
</reference>
<gene>
    <name evidence="3" type="ORF">Pmar_PMAR002396</name>
</gene>
<evidence type="ECO:0000256" key="2">
    <source>
        <dbReference type="SAM" id="SignalP"/>
    </source>
</evidence>
<proteinExistence type="predicted"/>
<feature type="region of interest" description="Disordered" evidence="1">
    <location>
        <begin position="78"/>
        <end position="125"/>
    </location>
</feature>
<dbReference type="GeneID" id="9040551"/>
<evidence type="ECO:0000256" key="1">
    <source>
        <dbReference type="SAM" id="MobiDB-lite"/>
    </source>
</evidence>
<name>C5LYU4_PERM5</name>
<keyword evidence="4" id="KW-1185">Reference proteome</keyword>
<keyword evidence="2" id="KW-0732">Signal</keyword>
<feature type="compositionally biased region" description="Basic and acidic residues" evidence="1">
    <location>
        <begin position="78"/>
        <end position="90"/>
    </location>
</feature>
<dbReference type="Proteomes" id="UP000007800">
    <property type="component" value="Unassembled WGS sequence"/>
</dbReference>